<evidence type="ECO:0000313" key="1">
    <source>
        <dbReference type="EMBL" id="JAD87032.1"/>
    </source>
</evidence>
<proteinExistence type="predicted"/>
<reference evidence="1" key="2">
    <citation type="journal article" date="2015" name="Data Brief">
        <title>Shoot transcriptome of the giant reed, Arundo donax.</title>
        <authorList>
            <person name="Barrero R.A."/>
            <person name="Guerrero F.D."/>
            <person name="Moolhuijzen P."/>
            <person name="Goolsby J.A."/>
            <person name="Tidwell J."/>
            <person name="Bellgard S.E."/>
            <person name="Bellgard M.I."/>
        </authorList>
    </citation>
    <scope>NUCLEOTIDE SEQUENCE</scope>
    <source>
        <tissue evidence="1">Shoot tissue taken approximately 20 cm above the soil surface</tissue>
    </source>
</reference>
<organism evidence="1">
    <name type="scientific">Arundo donax</name>
    <name type="common">Giant reed</name>
    <name type="synonym">Donax arundinaceus</name>
    <dbReference type="NCBI Taxonomy" id="35708"/>
    <lineage>
        <taxon>Eukaryota</taxon>
        <taxon>Viridiplantae</taxon>
        <taxon>Streptophyta</taxon>
        <taxon>Embryophyta</taxon>
        <taxon>Tracheophyta</taxon>
        <taxon>Spermatophyta</taxon>
        <taxon>Magnoliopsida</taxon>
        <taxon>Liliopsida</taxon>
        <taxon>Poales</taxon>
        <taxon>Poaceae</taxon>
        <taxon>PACMAD clade</taxon>
        <taxon>Arundinoideae</taxon>
        <taxon>Arundineae</taxon>
        <taxon>Arundo</taxon>
    </lineage>
</organism>
<dbReference type="EMBL" id="GBRH01210863">
    <property type="protein sequence ID" value="JAD87032.1"/>
    <property type="molecule type" value="Transcribed_RNA"/>
</dbReference>
<name>A0A0A9DTE7_ARUDO</name>
<sequence>MATRFFNHFSSPTSTCLFLQIDSMPDDGHSYFSYPSFTYQDFMVLDDLTFSIQSLDDSWDYSALHVTTNFASQNELANDHLSCLVMHANNMLILGFSHPVIETFREVIIDVIYLVVFGEFASSPHIWMIVIQPGYCIQTLFFYLLHVVLELVNCEALGCCPHILSKQGTRVVLLHVLSQMPHTFSVLHS</sequence>
<dbReference type="AlphaFoldDB" id="A0A0A9DTE7"/>
<protein>
    <submittedName>
        <fullName evidence="1">Uncharacterized protein</fullName>
    </submittedName>
</protein>
<reference evidence="1" key="1">
    <citation type="submission" date="2014-09" db="EMBL/GenBank/DDBJ databases">
        <authorList>
            <person name="Magalhaes I.L.F."/>
            <person name="Oliveira U."/>
            <person name="Santos F.R."/>
            <person name="Vidigal T.H.D.A."/>
            <person name="Brescovit A.D."/>
            <person name="Santos A.J."/>
        </authorList>
    </citation>
    <scope>NUCLEOTIDE SEQUENCE</scope>
    <source>
        <tissue evidence="1">Shoot tissue taken approximately 20 cm above the soil surface</tissue>
    </source>
</reference>
<accession>A0A0A9DTE7</accession>